<proteinExistence type="predicted"/>
<dbReference type="EMBL" id="JH719438">
    <property type="protein sequence ID" value="EJF58196.1"/>
    <property type="molecule type" value="Genomic_DNA"/>
</dbReference>
<accession>R7SQ61</accession>
<evidence type="ECO:0000256" key="1">
    <source>
        <dbReference type="SAM" id="MobiDB-lite"/>
    </source>
</evidence>
<feature type="region of interest" description="Disordered" evidence="1">
    <location>
        <begin position="50"/>
        <end position="98"/>
    </location>
</feature>
<reference evidence="2 3" key="1">
    <citation type="journal article" date="2012" name="Science">
        <title>The Paleozoic origin of enzymatic lignin decomposition reconstructed from 31 fungal genomes.</title>
        <authorList>
            <person name="Floudas D."/>
            <person name="Binder M."/>
            <person name="Riley R."/>
            <person name="Barry K."/>
            <person name="Blanchette R.A."/>
            <person name="Henrissat B."/>
            <person name="Martinez A.T."/>
            <person name="Otillar R."/>
            <person name="Spatafora J.W."/>
            <person name="Yadav J.S."/>
            <person name="Aerts A."/>
            <person name="Benoit I."/>
            <person name="Boyd A."/>
            <person name="Carlson A."/>
            <person name="Copeland A."/>
            <person name="Coutinho P.M."/>
            <person name="de Vries R.P."/>
            <person name="Ferreira P."/>
            <person name="Findley K."/>
            <person name="Foster B."/>
            <person name="Gaskell J."/>
            <person name="Glotzer D."/>
            <person name="Gorecki P."/>
            <person name="Heitman J."/>
            <person name="Hesse C."/>
            <person name="Hori C."/>
            <person name="Igarashi K."/>
            <person name="Jurgens J.A."/>
            <person name="Kallen N."/>
            <person name="Kersten P."/>
            <person name="Kohler A."/>
            <person name="Kuees U."/>
            <person name="Kumar T.K.A."/>
            <person name="Kuo A."/>
            <person name="LaButti K."/>
            <person name="Larrondo L.F."/>
            <person name="Lindquist E."/>
            <person name="Ling A."/>
            <person name="Lombard V."/>
            <person name="Lucas S."/>
            <person name="Lundell T."/>
            <person name="Martin R."/>
            <person name="McLaughlin D.J."/>
            <person name="Morgenstern I."/>
            <person name="Morin E."/>
            <person name="Murat C."/>
            <person name="Nagy L.G."/>
            <person name="Nolan M."/>
            <person name="Ohm R.A."/>
            <person name="Patyshakuliyeva A."/>
            <person name="Rokas A."/>
            <person name="Ruiz-Duenas F.J."/>
            <person name="Sabat G."/>
            <person name="Salamov A."/>
            <person name="Samejima M."/>
            <person name="Schmutz J."/>
            <person name="Slot J.C."/>
            <person name="St John F."/>
            <person name="Stenlid J."/>
            <person name="Sun H."/>
            <person name="Sun S."/>
            <person name="Syed K."/>
            <person name="Tsang A."/>
            <person name="Wiebenga A."/>
            <person name="Young D."/>
            <person name="Pisabarro A."/>
            <person name="Eastwood D.C."/>
            <person name="Martin F."/>
            <person name="Cullen D."/>
            <person name="Grigoriev I.V."/>
            <person name="Hibbett D.S."/>
        </authorList>
    </citation>
    <scope>NUCLEOTIDE SEQUENCE [LARGE SCALE GENOMIC DNA]</scope>
    <source>
        <strain evidence="2 3">LYAD-421 SS1</strain>
    </source>
</reference>
<organism evidence="2 3">
    <name type="scientific">Dichomitus squalens (strain LYAD-421)</name>
    <name type="common">Western red white-rot fungus</name>
    <dbReference type="NCBI Taxonomy" id="732165"/>
    <lineage>
        <taxon>Eukaryota</taxon>
        <taxon>Fungi</taxon>
        <taxon>Dikarya</taxon>
        <taxon>Basidiomycota</taxon>
        <taxon>Agaricomycotina</taxon>
        <taxon>Agaricomycetes</taxon>
        <taxon>Polyporales</taxon>
        <taxon>Polyporaceae</taxon>
        <taxon>Dichomitus</taxon>
    </lineage>
</organism>
<evidence type="ECO:0000313" key="2">
    <source>
        <dbReference type="EMBL" id="EJF58196.1"/>
    </source>
</evidence>
<dbReference type="Proteomes" id="UP000053319">
    <property type="component" value="Unassembled WGS sequence"/>
</dbReference>
<dbReference type="KEGG" id="dsq:DICSQDRAFT_173154"/>
<dbReference type="HOGENOM" id="CLU_1758754_0_0_1"/>
<feature type="region of interest" description="Disordered" evidence="1">
    <location>
        <begin position="1"/>
        <end position="21"/>
    </location>
</feature>
<evidence type="ECO:0000313" key="3">
    <source>
        <dbReference type="Proteomes" id="UP000053319"/>
    </source>
</evidence>
<gene>
    <name evidence="2" type="ORF">DICSQDRAFT_173154</name>
</gene>
<dbReference type="AlphaFoldDB" id="R7SQ61"/>
<protein>
    <submittedName>
        <fullName evidence="2">Uncharacterized protein</fullName>
    </submittedName>
</protein>
<feature type="compositionally biased region" description="Basic and acidic residues" evidence="1">
    <location>
        <begin position="78"/>
        <end position="94"/>
    </location>
</feature>
<dbReference type="RefSeq" id="XP_007369014.1">
    <property type="nucleotide sequence ID" value="XM_007368952.1"/>
</dbReference>
<sequence>MTLVNRASRSPCAASCKWPRPANVAAPSGDNWMQGPEDLSVVVDHVMHAAGAISGPSPTPASTNGKNDGQAKIQDGSGSRDQHIMLTDREDSGKLKRKFSKGGQTFASLLERDAEKRRKTVEIISHKRLKVWLSLDSVVKLLELFLAL</sequence>
<dbReference type="GeneID" id="18839707"/>
<name>R7SQ61_DICSQ</name>